<evidence type="ECO:0000313" key="2">
    <source>
        <dbReference type="EMBL" id="MBO2449416.1"/>
    </source>
</evidence>
<keyword evidence="2" id="KW-0489">Methyltransferase</keyword>
<dbReference type="InterPro" id="IPR041698">
    <property type="entry name" value="Methyltransf_25"/>
</dbReference>
<dbReference type="EMBL" id="JAGEOJ010000008">
    <property type="protein sequence ID" value="MBO2449416.1"/>
    <property type="molecule type" value="Genomic_DNA"/>
</dbReference>
<dbReference type="PANTHER" id="PTHR43591">
    <property type="entry name" value="METHYLTRANSFERASE"/>
    <property type="match status" value="1"/>
</dbReference>
<feature type="domain" description="Methyltransferase" evidence="1">
    <location>
        <begin position="36"/>
        <end position="131"/>
    </location>
</feature>
<proteinExistence type="predicted"/>
<name>A0A939PIY7_9ACTN</name>
<organism evidence="2 3">
    <name type="scientific">Actinomadura barringtoniae</name>
    <dbReference type="NCBI Taxonomy" id="1427535"/>
    <lineage>
        <taxon>Bacteria</taxon>
        <taxon>Bacillati</taxon>
        <taxon>Actinomycetota</taxon>
        <taxon>Actinomycetes</taxon>
        <taxon>Streptosporangiales</taxon>
        <taxon>Thermomonosporaceae</taxon>
        <taxon>Actinomadura</taxon>
    </lineage>
</organism>
<dbReference type="GO" id="GO:0008168">
    <property type="term" value="F:methyltransferase activity"/>
    <property type="evidence" value="ECO:0007669"/>
    <property type="project" value="UniProtKB-KW"/>
</dbReference>
<keyword evidence="3" id="KW-1185">Reference proteome</keyword>
<protein>
    <submittedName>
        <fullName evidence="2">Methyltransferase domain-containing protein</fullName>
    </submittedName>
</protein>
<dbReference type="AlphaFoldDB" id="A0A939PIY7"/>
<dbReference type="Gene3D" id="3.40.50.150">
    <property type="entry name" value="Vaccinia Virus protein VP39"/>
    <property type="match status" value="1"/>
</dbReference>
<dbReference type="Proteomes" id="UP000669179">
    <property type="component" value="Unassembled WGS sequence"/>
</dbReference>
<dbReference type="CDD" id="cd02440">
    <property type="entry name" value="AdoMet_MTases"/>
    <property type="match status" value="1"/>
</dbReference>
<accession>A0A939PIY7</accession>
<evidence type="ECO:0000259" key="1">
    <source>
        <dbReference type="Pfam" id="PF13649"/>
    </source>
</evidence>
<gene>
    <name evidence="2" type="ORF">J4573_20105</name>
</gene>
<dbReference type="RefSeq" id="WP_208257310.1">
    <property type="nucleotide sequence ID" value="NZ_JAGEOJ010000008.1"/>
</dbReference>
<comment type="caution">
    <text evidence="2">The sequence shown here is derived from an EMBL/GenBank/DDBJ whole genome shotgun (WGS) entry which is preliminary data.</text>
</comment>
<keyword evidence="2" id="KW-0808">Transferase</keyword>
<reference evidence="2" key="1">
    <citation type="submission" date="2021-03" db="EMBL/GenBank/DDBJ databases">
        <authorList>
            <person name="Kanchanasin P."/>
            <person name="Saeng-In P."/>
            <person name="Phongsopitanun W."/>
            <person name="Yuki M."/>
            <person name="Kudo T."/>
            <person name="Ohkuma M."/>
            <person name="Tanasupawat S."/>
        </authorList>
    </citation>
    <scope>NUCLEOTIDE SEQUENCE</scope>
    <source>
        <strain evidence="2">GKU 128</strain>
    </source>
</reference>
<evidence type="ECO:0000313" key="3">
    <source>
        <dbReference type="Proteomes" id="UP000669179"/>
    </source>
</evidence>
<dbReference type="InterPro" id="IPR029063">
    <property type="entry name" value="SAM-dependent_MTases_sf"/>
</dbReference>
<dbReference type="GO" id="GO:0032259">
    <property type="term" value="P:methylation"/>
    <property type="evidence" value="ECO:0007669"/>
    <property type="project" value="UniProtKB-KW"/>
</dbReference>
<dbReference type="SUPFAM" id="SSF53335">
    <property type="entry name" value="S-adenosyl-L-methionine-dependent methyltransferases"/>
    <property type="match status" value="1"/>
</dbReference>
<sequence>MTVVDRGSDAERYEVVSGGFNMHLFAAAAIRPAHKVLDVGCGYGGTTRLAAVRAPDGHVVGNDIAEPLLAHAKAAAQAQGLRNITFEEGDAQTHPFPAGGFDVAISRFGVMFFADPVAAFANLGRALRPRGRLVFTTIGPPETNDLPTIVSAVAPAAGVVHSLSDPDRVREVLGDAGFVNVQIRAVETAIELGASAEEAGDFIARWGAFGDPDARAALTEAARPYEREGAVRLRSTAWLVTGVRL</sequence>
<dbReference type="Pfam" id="PF13649">
    <property type="entry name" value="Methyltransf_25"/>
    <property type="match status" value="1"/>
</dbReference>